<evidence type="ECO:0000313" key="2">
    <source>
        <dbReference type="Proteomes" id="UP000606974"/>
    </source>
</evidence>
<organism evidence="1 2">
    <name type="scientific">Endocarpon pusillum</name>
    <dbReference type="NCBI Taxonomy" id="364733"/>
    <lineage>
        <taxon>Eukaryota</taxon>
        <taxon>Fungi</taxon>
        <taxon>Dikarya</taxon>
        <taxon>Ascomycota</taxon>
        <taxon>Pezizomycotina</taxon>
        <taxon>Eurotiomycetes</taxon>
        <taxon>Chaetothyriomycetidae</taxon>
        <taxon>Verrucariales</taxon>
        <taxon>Verrucariaceae</taxon>
        <taxon>Endocarpon</taxon>
    </lineage>
</organism>
<dbReference type="Proteomes" id="UP000606974">
    <property type="component" value="Unassembled WGS sequence"/>
</dbReference>
<name>A0A8H7AA67_9EURO</name>
<reference evidence="1" key="1">
    <citation type="submission" date="2020-02" db="EMBL/GenBank/DDBJ databases">
        <authorList>
            <person name="Palmer J.M."/>
        </authorList>
    </citation>
    <scope>NUCLEOTIDE SEQUENCE</scope>
    <source>
        <strain evidence="1">EPUS1.4</strain>
        <tissue evidence="1">Thallus</tissue>
    </source>
</reference>
<gene>
    <name evidence="1" type="ORF">GJ744_003271</name>
</gene>
<evidence type="ECO:0000313" key="1">
    <source>
        <dbReference type="EMBL" id="KAF7503779.1"/>
    </source>
</evidence>
<dbReference type="EMBL" id="JAACFV010000162">
    <property type="protein sequence ID" value="KAF7503779.1"/>
    <property type="molecule type" value="Genomic_DNA"/>
</dbReference>
<sequence>MHVRSSEWDSWIWVRGKNKGKSKELQNDALANIRKRIKTKSPLLQLSNSFSCLSSYSRPDSRNLYLCFCSSMSNDAMICFLIGGFAARMQGTPALE</sequence>
<keyword evidence="2" id="KW-1185">Reference proteome</keyword>
<dbReference type="AlphaFoldDB" id="A0A8H7AA67"/>
<proteinExistence type="predicted"/>
<comment type="caution">
    <text evidence="1">The sequence shown here is derived from an EMBL/GenBank/DDBJ whole genome shotgun (WGS) entry which is preliminary data.</text>
</comment>
<protein>
    <submittedName>
        <fullName evidence="1">Uncharacterized protein</fullName>
    </submittedName>
</protein>
<accession>A0A8H7AA67</accession>